<dbReference type="Proteomes" id="UP000069015">
    <property type="component" value="Plasmid pMBL6842"/>
</dbReference>
<dbReference type="RefSeq" id="WP_058798964.1">
    <property type="nucleotide sequence ID" value="NZ_CP013613.1"/>
</dbReference>
<organism evidence="1 2">
    <name type="scientific">Pseudoalteromonas rubra</name>
    <dbReference type="NCBI Taxonomy" id="43658"/>
    <lineage>
        <taxon>Bacteria</taxon>
        <taxon>Pseudomonadati</taxon>
        <taxon>Pseudomonadota</taxon>
        <taxon>Gammaproteobacteria</taxon>
        <taxon>Alteromonadales</taxon>
        <taxon>Pseudoalteromonadaceae</taxon>
        <taxon>Pseudoalteromonas</taxon>
    </lineage>
</organism>
<reference evidence="1 2" key="1">
    <citation type="submission" date="2015-12" db="EMBL/GenBank/DDBJ databases">
        <title>Complete genome sequence of Pseudoalteromonas rubra SCSIO 6842, harboring a conjugative plasmid.</title>
        <authorList>
            <person name="Li B."/>
            <person name="Wang X."/>
        </authorList>
    </citation>
    <scope>NUCLEOTIDE SEQUENCE [LARGE SCALE GENOMIC DNA]</scope>
    <source>
        <strain evidence="1 2">SCSIO 6842</strain>
        <plasmid evidence="2">Plasmid pMBL6842</plasmid>
    </source>
</reference>
<protein>
    <submittedName>
        <fullName evidence="1">Uncharacterized protein</fullName>
    </submittedName>
</protein>
<name>A0A0U2ZE93_9GAMM</name>
<evidence type="ECO:0000313" key="2">
    <source>
        <dbReference type="Proteomes" id="UP000069015"/>
    </source>
</evidence>
<sequence length="121" mass="13678">MPDLCINFDAATVAPKIHTMSLLCIVTVTLARWPSRATCASQEHDGQVMFWTAPVWEVAHARLNSNMDDGPLVMAGLGEPVERFYFKINKQPYVAFDWQRAVVTKEQYLVEAQVRQTALSH</sequence>
<dbReference type="KEGG" id="prr:AT705_24515"/>
<geneLocation type="plasmid" evidence="1 2">
    <name>pMBL6842</name>
</geneLocation>
<keyword evidence="1" id="KW-0614">Plasmid</keyword>
<dbReference type="EMBL" id="CP013613">
    <property type="protein sequence ID" value="ALU46129.1"/>
    <property type="molecule type" value="Genomic_DNA"/>
</dbReference>
<evidence type="ECO:0000313" key="1">
    <source>
        <dbReference type="EMBL" id="ALU46129.1"/>
    </source>
</evidence>
<gene>
    <name evidence="1" type="ORF">AT705_24515</name>
</gene>
<accession>A0A0U2ZE93</accession>
<proteinExistence type="predicted"/>
<dbReference type="AlphaFoldDB" id="A0A0U2ZE93"/>